<evidence type="ECO:0000313" key="1">
    <source>
        <dbReference type="EMBL" id="KAI4369493.1"/>
    </source>
</evidence>
<gene>
    <name evidence="1" type="ORF">MLD38_017929</name>
</gene>
<comment type="caution">
    <text evidence="1">The sequence shown here is derived from an EMBL/GenBank/DDBJ whole genome shotgun (WGS) entry which is preliminary data.</text>
</comment>
<evidence type="ECO:0000313" key="2">
    <source>
        <dbReference type="Proteomes" id="UP001057402"/>
    </source>
</evidence>
<keyword evidence="2" id="KW-1185">Reference proteome</keyword>
<protein>
    <submittedName>
        <fullName evidence="1">Uncharacterized protein</fullName>
    </submittedName>
</protein>
<name>A0ACB9QS58_9MYRT</name>
<dbReference type="EMBL" id="CM042884">
    <property type="protein sequence ID" value="KAI4369493.1"/>
    <property type="molecule type" value="Genomic_DNA"/>
</dbReference>
<proteinExistence type="predicted"/>
<sequence>MYLTEYGRSDEGAGGRTLSRGHASRRSLPLLTGSWGDPVSISLRLSMNDEKAKELFPRASRFSICRPRKDTYNSPMSSTENPLSSAITSHLGCNNALICFRQ</sequence>
<dbReference type="Proteomes" id="UP001057402">
    <property type="component" value="Chromosome 5"/>
</dbReference>
<organism evidence="1 2">
    <name type="scientific">Melastoma candidum</name>
    <dbReference type="NCBI Taxonomy" id="119954"/>
    <lineage>
        <taxon>Eukaryota</taxon>
        <taxon>Viridiplantae</taxon>
        <taxon>Streptophyta</taxon>
        <taxon>Embryophyta</taxon>
        <taxon>Tracheophyta</taxon>
        <taxon>Spermatophyta</taxon>
        <taxon>Magnoliopsida</taxon>
        <taxon>eudicotyledons</taxon>
        <taxon>Gunneridae</taxon>
        <taxon>Pentapetalae</taxon>
        <taxon>rosids</taxon>
        <taxon>malvids</taxon>
        <taxon>Myrtales</taxon>
        <taxon>Melastomataceae</taxon>
        <taxon>Melastomatoideae</taxon>
        <taxon>Melastomateae</taxon>
        <taxon>Melastoma</taxon>
    </lineage>
</organism>
<accession>A0ACB9QS58</accession>
<reference evidence="2" key="1">
    <citation type="journal article" date="2023" name="Front. Plant Sci.">
        <title>Chromosomal-level genome assembly of Melastoma candidum provides insights into trichome evolution.</title>
        <authorList>
            <person name="Zhong Y."/>
            <person name="Wu W."/>
            <person name="Sun C."/>
            <person name="Zou P."/>
            <person name="Liu Y."/>
            <person name="Dai S."/>
            <person name="Zhou R."/>
        </authorList>
    </citation>
    <scope>NUCLEOTIDE SEQUENCE [LARGE SCALE GENOMIC DNA]</scope>
</reference>